<dbReference type="Pfam" id="PF10615">
    <property type="entry name" value="DUF2470"/>
    <property type="match status" value="1"/>
</dbReference>
<gene>
    <name evidence="3" type="ORF">Q8A49_19200</name>
</gene>
<evidence type="ECO:0000313" key="3">
    <source>
        <dbReference type="EMBL" id="MEE2052632.1"/>
    </source>
</evidence>
<name>A0ABU7KVC2_9ACTN</name>
<protein>
    <submittedName>
        <fullName evidence="3">DUF2470 domain-containing protein</fullName>
    </submittedName>
</protein>
<feature type="domain" description="DUF2470" evidence="2">
    <location>
        <begin position="14"/>
        <end position="87"/>
    </location>
</feature>
<organism evidence="3 4">
    <name type="scientific">Nocardiopsis tropica</name>
    <dbReference type="NCBI Taxonomy" id="109330"/>
    <lineage>
        <taxon>Bacteria</taxon>
        <taxon>Bacillati</taxon>
        <taxon>Actinomycetota</taxon>
        <taxon>Actinomycetes</taxon>
        <taxon>Streptosporangiales</taxon>
        <taxon>Nocardiopsidaceae</taxon>
        <taxon>Nocardiopsis</taxon>
    </lineage>
</organism>
<accession>A0ABU7KVC2</accession>
<sequence length="119" mass="12334">MSPPNPFSPDVVAAVTAHMNGDHPEDTLLICRAFGGAPGATAARMTGLDGDGGDYAVTEDGAERAVRVPWGRPLTERPQIRAEVVRLYREACSALGLIPREQHPSGAGAAGTGRNSAEA</sequence>
<dbReference type="SUPFAM" id="SSF50475">
    <property type="entry name" value="FMN-binding split barrel"/>
    <property type="match status" value="1"/>
</dbReference>
<dbReference type="InterPro" id="IPR037119">
    <property type="entry name" value="Haem_oxidase_HugZ-like_sf"/>
</dbReference>
<proteinExistence type="predicted"/>
<dbReference type="Gene3D" id="3.20.180.10">
    <property type="entry name" value="PNP-oxidase-like"/>
    <property type="match status" value="1"/>
</dbReference>
<evidence type="ECO:0000256" key="1">
    <source>
        <dbReference type="SAM" id="MobiDB-lite"/>
    </source>
</evidence>
<evidence type="ECO:0000259" key="2">
    <source>
        <dbReference type="Pfam" id="PF10615"/>
    </source>
</evidence>
<evidence type="ECO:0000313" key="4">
    <source>
        <dbReference type="Proteomes" id="UP001348641"/>
    </source>
</evidence>
<reference evidence="3 4" key="1">
    <citation type="submission" date="2023-07" db="EMBL/GenBank/DDBJ databases">
        <authorList>
            <person name="Girao M."/>
            <person name="Carvalho M.F."/>
        </authorList>
    </citation>
    <scope>NUCLEOTIDE SEQUENCE [LARGE SCALE GENOMIC DNA]</scope>
    <source>
        <strain evidence="3 4">66/93</strain>
    </source>
</reference>
<dbReference type="RefSeq" id="WP_330159639.1">
    <property type="nucleotide sequence ID" value="NZ_BAAAJA010000009.1"/>
</dbReference>
<comment type="caution">
    <text evidence="3">The sequence shown here is derived from an EMBL/GenBank/DDBJ whole genome shotgun (WGS) entry which is preliminary data.</text>
</comment>
<dbReference type="Proteomes" id="UP001348641">
    <property type="component" value="Unassembled WGS sequence"/>
</dbReference>
<feature type="region of interest" description="Disordered" evidence="1">
    <location>
        <begin position="100"/>
        <end position="119"/>
    </location>
</feature>
<dbReference type="EMBL" id="JAUUCC010000050">
    <property type="protein sequence ID" value="MEE2052632.1"/>
    <property type="molecule type" value="Genomic_DNA"/>
</dbReference>
<dbReference type="InterPro" id="IPR019595">
    <property type="entry name" value="DUF2470"/>
</dbReference>